<proteinExistence type="predicted"/>
<reference evidence="1 2" key="1">
    <citation type="submission" date="2020-07" db="EMBL/GenBank/DDBJ databases">
        <title>MOT database genomes.</title>
        <authorList>
            <person name="Joseph S."/>
            <person name="Aduse-Opoku J."/>
            <person name="Hashim A."/>
            <person name="Wade W."/>
            <person name="Curtis M."/>
        </authorList>
    </citation>
    <scope>NUCLEOTIDE SEQUENCE [LARGE SCALE GENOMIC DNA]</scope>
    <source>
        <strain evidence="1 2">WMus004</strain>
    </source>
</reference>
<protein>
    <submittedName>
        <fullName evidence="1">Uncharacterized protein</fullName>
    </submittedName>
</protein>
<dbReference type="Proteomes" id="UP000572528">
    <property type="component" value="Unassembled WGS sequence"/>
</dbReference>
<dbReference type="RefSeq" id="WP_179900031.1">
    <property type="nucleotide sequence ID" value="NZ_JACBXV010000033.1"/>
</dbReference>
<dbReference type="AlphaFoldDB" id="A0A853EHS7"/>
<evidence type="ECO:0000313" key="1">
    <source>
        <dbReference type="EMBL" id="NYS68704.1"/>
    </source>
</evidence>
<organism evidence="1 2">
    <name type="scientific">Actinomyces bowdenii</name>
    <dbReference type="NCBI Taxonomy" id="131109"/>
    <lineage>
        <taxon>Bacteria</taxon>
        <taxon>Bacillati</taxon>
        <taxon>Actinomycetota</taxon>
        <taxon>Actinomycetes</taxon>
        <taxon>Actinomycetales</taxon>
        <taxon>Actinomycetaceae</taxon>
        <taxon>Actinomyces</taxon>
    </lineage>
</organism>
<gene>
    <name evidence="1" type="ORF">HZZ05_04085</name>
</gene>
<accession>A0A853EHS7</accession>
<evidence type="ECO:0000313" key="2">
    <source>
        <dbReference type="Proteomes" id="UP000572528"/>
    </source>
</evidence>
<dbReference type="EMBL" id="JACBXV010000033">
    <property type="protein sequence ID" value="NYS68704.1"/>
    <property type="molecule type" value="Genomic_DNA"/>
</dbReference>
<sequence>MADSDKKTRIQEVLTRTQTARTTLSMADGDDQATALSRDLSEAWQSPKAEDEELAISGTLTQLKYYWSTLESNLQTAHDNAPSED</sequence>
<name>A0A853EHS7_9ACTO</name>
<comment type="caution">
    <text evidence="1">The sequence shown here is derived from an EMBL/GenBank/DDBJ whole genome shotgun (WGS) entry which is preliminary data.</text>
</comment>